<evidence type="ECO:0000256" key="1">
    <source>
        <dbReference type="SAM" id="MobiDB-lite"/>
    </source>
</evidence>
<accession>A0A1X9LG75</accession>
<reference evidence="2 3" key="1">
    <citation type="submission" date="2017-04" db="EMBL/GenBank/DDBJ databases">
        <authorList>
            <person name="Afonso C.L."/>
            <person name="Miller P.J."/>
            <person name="Scott M.A."/>
            <person name="Spackman E."/>
            <person name="Goraichik I."/>
            <person name="Dimitrov K.M."/>
            <person name="Suarez D.L."/>
            <person name="Swayne D.E."/>
        </authorList>
    </citation>
    <scope>NUCLEOTIDE SEQUENCE [LARGE SCALE GENOMIC DNA]</scope>
    <source>
        <strain evidence="3">XA(T)</strain>
    </source>
</reference>
<dbReference type="Proteomes" id="UP000192775">
    <property type="component" value="Chromosome"/>
</dbReference>
<name>A0A1X9LG75_9MICO</name>
<gene>
    <name evidence="2" type="ORF">B5808_02475</name>
</gene>
<dbReference type="PANTHER" id="PTHR43649:SF16">
    <property type="entry name" value="SUGAR-BINDING LIPOPROTEIN"/>
    <property type="match status" value="1"/>
</dbReference>
<evidence type="ECO:0000313" key="3">
    <source>
        <dbReference type="Proteomes" id="UP000192775"/>
    </source>
</evidence>
<feature type="region of interest" description="Disordered" evidence="1">
    <location>
        <begin position="1"/>
        <end position="23"/>
    </location>
</feature>
<evidence type="ECO:0000313" key="2">
    <source>
        <dbReference type="EMBL" id="ARJ04216.1"/>
    </source>
</evidence>
<organism evidence="2 3">
    <name type="scientific">Cnuibacter physcomitrellae</name>
    <dbReference type="NCBI Taxonomy" id="1619308"/>
    <lineage>
        <taxon>Bacteria</taxon>
        <taxon>Bacillati</taxon>
        <taxon>Actinomycetota</taxon>
        <taxon>Actinomycetes</taxon>
        <taxon>Micrococcales</taxon>
        <taxon>Microbacteriaceae</taxon>
        <taxon>Cnuibacter</taxon>
    </lineage>
</organism>
<dbReference type="AlphaFoldDB" id="A0A1X9LG75"/>
<dbReference type="Gene3D" id="3.40.190.10">
    <property type="entry name" value="Periplasmic binding protein-like II"/>
    <property type="match status" value="1"/>
</dbReference>
<keyword evidence="3" id="KW-1185">Reference proteome</keyword>
<feature type="region of interest" description="Disordered" evidence="1">
    <location>
        <begin position="53"/>
        <end position="78"/>
    </location>
</feature>
<dbReference type="InterPro" id="IPR006059">
    <property type="entry name" value="SBP"/>
</dbReference>
<feature type="compositionally biased region" description="Polar residues" evidence="1">
    <location>
        <begin position="53"/>
        <end position="62"/>
    </location>
</feature>
<dbReference type="InterPro" id="IPR050490">
    <property type="entry name" value="Bact_solute-bd_prot1"/>
</dbReference>
<sequence>MVDIDQGKRFSFPSTSPPQNHSLGVSMTKRIRSAAALLALGGIAAATLVGCSSDNSSGSTDGKVTIQIGDRPSADRPEDQKYFDERVAAFEEANPNIDLDPVETGYDATTFQALAAGGSLPDVMSVPLTEPQGLIKRGQAADITEALKSEGIYDSLNPTVRKLTEDSSGNVYAIPTNAYSFGLVYNRDLFTKAGLDPDNPPKTWDEVREAAKAIKAATGAAGFSVLSTNNTGGWQFTGITYSYGGTVENEDGSKATFDDTPSKDALKTIQEMRWQDGTLPENALYDVQSQAQDFAAGKIGMVIGASDYYYTAVQNLKLPAESFGIGGMPQNDGTNGTLSGGTVQIVNPNATDAEKDAAVKWVDFFYLERYLDQDTAVSDAKASNEAGSVTGLPGLPVVNSDEYDQYFDWIKDYINVPTSNFTPYREASTDIPVIPEPVNNAQEVYGALDTVVQTVLTDQNADVSGLLSQAQTDVQSRLGR</sequence>
<dbReference type="PANTHER" id="PTHR43649">
    <property type="entry name" value="ARABINOSE-BINDING PROTEIN-RELATED"/>
    <property type="match status" value="1"/>
</dbReference>
<proteinExistence type="predicted"/>
<dbReference type="KEGG" id="cphy:B5808_02475"/>
<protein>
    <recommendedName>
        <fullName evidence="4">Sugar ABC transporter substrate-binding protein</fullName>
    </recommendedName>
</protein>
<dbReference type="SUPFAM" id="SSF53850">
    <property type="entry name" value="Periplasmic binding protein-like II"/>
    <property type="match status" value="1"/>
</dbReference>
<feature type="compositionally biased region" description="Polar residues" evidence="1">
    <location>
        <begin position="12"/>
        <end position="23"/>
    </location>
</feature>
<dbReference type="STRING" id="1619308.B5808_02475"/>
<dbReference type="Pfam" id="PF01547">
    <property type="entry name" value="SBP_bac_1"/>
    <property type="match status" value="1"/>
</dbReference>
<dbReference type="EMBL" id="CP020715">
    <property type="protein sequence ID" value="ARJ04216.1"/>
    <property type="molecule type" value="Genomic_DNA"/>
</dbReference>
<evidence type="ECO:0008006" key="4">
    <source>
        <dbReference type="Google" id="ProtNLM"/>
    </source>
</evidence>